<keyword evidence="4" id="KW-1185">Reference proteome</keyword>
<dbReference type="InterPro" id="IPR011188">
    <property type="entry name" value="UPF0302"/>
</dbReference>
<name>A0A940WYV3_9BACI</name>
<proteinExistence type="inferred from homology"/>
<dbReference type="InterPro" id="IPR014957">
    <property type="entry name" value="IDEAL_dom"/>
</dbReference>
<dbReference type="AlphaFoldDB" id="A0A940WYV3"/>
<dbReference type="RefSeq" id="WP_210596293.1">
    <property type="nucleotide sequence ID" value="NZ_JAGKSQ010000002.1"/>
</dbReference>
<gene>
    <name evidence="3" type="ORF">J7W16_05610</name>
</gene>
<comment type="caution">
    <text evidence="3">The sequence shown here is derived from an EMBL/GenBank/DDBJ whole genome shotgun (WGS) entry which is preliminary data.</text>
</comment>
<evidence type="ECO:0000256" key="1">
    <source>
        <dbReference type="HAMAP-Rule" id="MF_00760"/>
    </source>
</evidence>
<evidence type="ECO:0000313" key="3">
    <source>
        <dbReference type="EMBL" id="MBP3950604.1"/>
    </source>
</evidence>
<dbReference type="Gene3D" id="3.40.1530.30">
    <property type="entry name" value="Uncharacterised family UPF0302, N-terminal domain"/>
    <property type="match status" value="1"/>
</dbReference>
<evidence type="ECO:0000259" key="2">
    <source>
        <dbReference type="SMART" id="SM00914"/>
    </source>
</evidence>
<organism evidence="3 4">
    <name type="scientific">Halalkalibacter suaedae</name>
    <dbReference type="NCBI Taxonomy" id="2822140"/>
    <lineage>
        <taxon>Bacteria</taxon>
        <taxon>Bacillati</taxon>
        <taxon>Bacillota</taxon>
        <taxon>Bacilli</taxon>
        <taxon>Bacillales</taxon>
        <taxon>Bacillaceae</taxon>
        <taxon>Halalkalibacter</taxon>
    </lineage>
</organism>
<evidence type="ECO:0000313" key="4">
    <source>
        <dbReference type="Proteomes" id="UP000678228"/>
    </source>
</evidence>
<dbReference type="PIRSF" id="PIRSF007165">
    <property type="entry name" value="UCP007165"/>
    <property type="match status" value="1"/>
</dbReference>
<dbReference type="HAMAP" id="MF_00760">
    <property type="entry name" value="UPF0302"/>
    <property type="match status" value="1"/>
</dbReference>
<dbReference type="Gene3D" id="4.10.810.10">
    <property type="entry name" value="Virus Scaffolding Protein, Chain A"/>
    <property type="match status" value="1"/>
</dbReference>
<dbReference type="EMBL" id="JAGKSQ010000002">
    <property type="protein sequence ID" value="MBP3950604.1"/>
    <property type="molecule type" value="Genomic_DNA"/>
</dbReference>
<dbReference type="Proteomes" id="UP000678228">
    <property type="component" value="Unassembled WGS sequence"/>
</dbReference>
<dbReference type="Pfam" id="PF08864">
    <property type="entry name" value="UPF0302"/>
    <property type="match status" value="1"/>
</dbReference>
<dbReference type="InterPro" id="IPR027393">
    <property type="entry name" value="Virus_scaffolding_prot_C"/>
</dbReference>
<protein>
    <recommendedName>
        <fullName evidence="1">UPF0302 protein J7W16_05610</fullName>
    </recommendedName>
</protein>
<comment type="similarity">
    <text evidence="1">Belongs to the UPF0302 family.</text>
</comment>
<feature type="domain" description="IDEAL" evidence="2">
    <location>
        <begin position="139"/>
        <end position="175"/>
    </location>
</feature>
<sequence>MGNIIPVVEKKEFLKGFLQQYELKRRECAWLLNFLMSDDDLMKKVHFVEQAAHTPKALIISAKGVDGIPFSFHKEHQVTTDTEKAFHDIRLNQTEDIYIELHFTGAKQYPPYLVVLEENPHIPENIELSVAYQKEAEYLLNRSLRSFRKAKLIESIDAALDKQDRDQFNKLVNELLLLDKKE</sequence>
<dbReference type="SMART" id="SM00914">
    <property type="entry name" value="IDEAL"/>
    <property type="match status" value="1"/>
</dbReference>
<accession>A0A940WYV3</accession>
<dbReference type="InterPro" id="IPR014963">
    <property type="entry name" value="UPF0302_N"/>
</dbReference>
<dbReference type="Pfam" id="PF08858">
    <property type="entry name" value="IDEAL"/>
    <property type="match status" value="1"/>
</dbReference>
<dbReference type="InterPro" id="IPR038091">
    <property type="entry name" value="UPF0302_N_sf"/>
</dbReference>
<reference evidence="3" key="1">
    <citation type="submission" date="2021-03" db="EMBL/GenBank/DDBJ databases">
        <title>Bacillus suaedae sp. nov., isolated from Suaeda aralocaspica.</title>
        <authorList>
            <person name="Lei R.F.R."/>
        </authorList>
    </citation>
    <scope>NUCLEOTIDE SEQUENCE</scope>
    <source>
        <strain evidence="3">YZJH907-2</strain>
    </source>
</reference>
<dbReference type="NCBIfam" id="NF002965">
    <property type="entry name" value="PRK03636.1"/>
    <property type="match status" value="1"/>
</dbReference>